<feature type="compositionally biased region" description="Basic and acidic residues" evidence="1">
    <location>
        <begin position="171"/>
        <end position="180"/>
    </location>
</feature>
<feature type="compositionally biased region" description="Low complexity" evidence="1">
    <location>
        <begin position="87"/>
        <end position="103"/>
    </location>
</feature>
<gene>
    <name evidence="2" type="ORF">AOQ84DRAFT_357728</name>
</gene>
<name>A0A8E2ENK7_9PEZI</name>
<feature type="compositionally biased region" description="Pro residues" evidence="1">
    <location>
        <begin position="189"/>
        <end position="198"/>
    </location>
</feature>
<sequence length="198" mass="22471">MVLLEVVAAGYLLNEHRKKKRAEYRAEAEEDLRRRGLRTPEERLAEEQQRSLDGDQSHLLPPNSPYPPRSNSVPPPGYMPAGWSHDPYSASYQQPPYQPMQPALSAQPVYPPSQNPPPLQPHHSYGPSQYGAKTSHAVAGPHAQYSDRDAPGNMNTEEPWKNHPHLSQPPHESRTLQDRRGRSKRRARTPPPTYRPYA</sequence>
<accession>A0A8E2ENK7</accession>
<feature type="compositionally biased region" description="Basic and acidic residues" evidence="1">
    <location>
        <begin position="23"/>
        <end position="56"/>
    </location>
</feature>
<evidence type="ECO:0000313" key="2">
    <source>
        <dbReference type="EMBL" id="OCL01755.1"/>
    </source>
</evidence>
<dbReference type="AlphaFoldDB" id="A0A8E2ENK7"/>
<keyword evidence="3" id="KW-1185">Reference proteome</keyword>
<dbReference type="OrthoDB" id="10537418at2759"/>
<dbReference type="EMBL" id="KV751076">
    <property type="protein sequence ID" value="OCL01755.1"/>
    <property type="molecule type" value="Genomic_DNA"/>
</dbReference>
<feature type="compositionally biased region" description="Pro residues" evidence="1">
    <location>
        <begin position="109"/>
        <end position="120"/>
    </location>
</feature>
<evidence type="ECO:0000256" key="1">
    <source>
        <dbReference type="SAM" id="MobiDB-lite"/>
    </source>
</evidence>
<dbReference type="Proteomes" id="UP000250140">
    <property type="component" value="Unassembled WGS sequence"/>
</dbReference>
<feature type="region of interest" description="Disordered" evidence="1">
    <location>
        <begin position="18"/>
        <end position="198"/>
    </location>
</feature>
<organism evidence="2 3">
    <name type="scientific">Glonium stellatum</name>
    <dbReference type="NCBI Taxonomy" id="574774"/>
    <lineage>
        <taxon>Eukaryota</taxon>
        <taxon>Fungi</taxon>
        <taxon>Dikarya</taxon>
        <taxon>Ascomycota</taxon>
        <taxon>Pezizomycotina</taxon>
        <taxon>Dothideomycetes</taxon>
        <taxon>Pleosporomycetidae</taxon>
        <taxon>Gloniales</taxon>
        <taxon>Gloniaceae</taxon>
        <taxon>Glonium</taxon>
    </lineage>
</organism>
<proteinExistence type="predicted"/>
<evidence type="ECO:0000313" key="3">
    <source>
        <dbReference type="Proteomes" id="UP000250140"/>
    </source>
</evidence>
<reference evidence="2 3" key="1">
    <citation type="journal article" date="2016" name="Nat. Commun.">
        <title>Ectomycorrhizal ecology is imprinted in the genome of the dominant symbiotic fungus Cenococcum geophilum.</title>
        <authorList>
            <consortium name="DOE Joint Genome Institute"/>
            <person name="Peter M."/>
            <person name="Kohler A."/>
            <person name="Ohm R.A."/>
            <person name="Kuo A."/>
            <person name="Krutzmann J."/>
            <person name="Morin E."/>
            <person name="Arend M."/>
            <person name="Barry K.W."/>
            <person name="Binder M."/>
            <person name="Choi C."/>
            <person name="Clum A."/>
            <person name="Copeland A."/>
            <person name="Grisel N."/>
            <person name="Haridas S."/>
            <person name="Kipfer T."/>
            <person name="LaButti K."/>
            <person name="Lindquist E."/>
            <person name="Lipzen A."/>
            <person name="Maire R."/>
            <person name="Meier B."/>
            <person name="Mihaltcheva S."/>
            <person name="Molinier V."/>
            <person name="Murat C."/>
            <person name="Poggeler S."/>
            <person name="Quandt C.A."/>
            <person name="Sperisen C."/>
            <person name="Tritt A."/>
            <person name="Tisserant E."/>
            <person name="Crous P.W."/>
            <person name="Henrissat B."/>
            <person name="Nehls U."/>
            <person name="Egli S."/>
            <person name="Spatafora J.W."/>
            <person name="Grigoriev I.V."/>
            <person name="Martin F.M."/>
        </authorList>
    </citation>
    <scope>NUCLEOTIDE SEQUENCE [LARGE SCALE GENOMIC DNA]</scope>
    <source>
        <strain evidence="2 3">CBS 207.34</strain>
    </source>
</reference>
<protein>
    <submittedName>
        <fullName evidence="2">Uncharacterized protein</fullName>
    </submittedName>
</protein>
<feature type="compositionally biased region" description="Pro residues" evidence="1">
    <location>
        <begin position="62"/>
        <end position="78"/>
    </location>
</feature>